<protein>
    <submittedName>
        <fullName evidence="2">Putative ATP-grasp target RiPP</fullName>
    </submittedName>
</protein>
<proteinExistence type="predicted"/>
<evidence type="ECO:0000256" key="1">
    <source>
        <dbReference type="SAM" id="MobiDB-lite"/>
    </source>
</evidence>
<dbReference type="InterPro" id="IPR025843">
    <property type="entry name" value="Actino_peptide"/>
</dbReference>
<dbReference type="EMBL" id="JACHJD010000040">
    <property type="protein sequence ID" value="MBB5109814.1"/>
    <property type="molecule type" value="Genomic_DNA"/>
</dbReference>
<dbReference type="Pfam" id="PF14408">
    <property type="entry name" value="Actino_peptide"/>
    <property type="match status" value="1"/>
</dbReference>
<organism evidence="2 3">
    <name type="scientific">Streptomyces spectabilis</name>
    <dbReference type="NCBI Taxonomy" id="68270"/>
    <lineage>
        <taxon>Bacteria</taxon>
        <taxon>Bacillati</taxon>
        <taxon>Actinomycetota</taxon>
        <taxon>Actinomycetes</taxon>
        <taxon>Kitasatosporales</taxon>
        <taxon>Streptomycetaceae</taxon>
        <taxon>Streptomyces</taxon>
    </lineage>
</organism>
<comment type="caution">
    <text evidence="2">The sequence shown here is derived from an EMBL/GenBank/DDBJ whole genome shotgun (WGS) entry which is preliminary data.</text>
</comment>
<dbReference type="Proteomes" id="UP000549009">
    <property type="component" value="Unassembled WGS sequence"/>
</dbReference>
<dbReference type="InterPro" id="IPR026496">
    <property type="entry name" value="GRASP_targ"/>
</dbReference>
<dbReference type="NCBIfam" id="TIGR04186">
    <property type="entry name" value="GRASP_targ"/>
    <property type="match status" value="1"/>
</dbReference>
<sequence length="109" mass="11714">MPVDDGTAGPRSAGRVRRVHGRTGRDPADDATTPWGVKRMRPFPDAVVLPAARVVLDPVTQTGRWVDEDGVAVPVLGRHKRSETSKETKAKTSLDGNPDEGTDQEGDTD</sequence>
<feature type="region of interest" description="Disordered" evidence="1">
    <location>
        <begin position="1"/>
        <end position="38"/>
    </location>
</feature>
<feature type="region of interest" description="Disordered" evidence="1">
    <location>
        <begin position="76"/>
        <end position="109"/>
    </location>
</feature>
<evidence type="ECO:0000313" key="3">
    <source>
        <dbReference type="Proteomes" id="UP000549009"/>
    </source>
</evidence>
<name>A0A7W8F043_STRST</name>
<feature type="compositionally biased region" description="Acidic residues" evidence="1">
    <location>
        <begin position="97"/>
        <end position="109"/>
    </location>
</feature>
<reference evidence="2 3" key="1">
    <citation type="submission" date="2020-08" db="EMBL/GenBank/DDBJ databases">
        <title>Genomic Encyclopedia of Type Strains, Phase III (KMG-III): the genomes of soil and plant-associated and newly described type strains.</title>
        <authorList>
            <person name="Whitman W."/>
        </authorList>
    </citation>
    <scope>NUCLEOTIDE SEQUENCE [LARGE SCALE GENOMIC DNA]</scope>
    <source>
        <strain evidence="2 3">CECT 3146</strain>
    </source>
</reference>
<keyword evidence="3" id="KW-1185">Reference proteome</keyword>
<dbReference type="AlphaFoldDB" id="A0A7W8F043"/>
<evidence type="ECO:0000313" key="2">
    <source>
        <dbReference type="EMBL" id="MBB5109814.1"/>
    </source>
</evidence>
<dbReference type="RefSeq" id="WP_184926831.1">
    <property type="nucleotide sequence ID" value="NZ_BMSQ01000060.1"/>
</dbReference>
<accession>A0A7W8F043</accession>
<feature type="compositionally biased region" description="Basic and acidic residues" evidence="1">
    <location>
        <begin position="82"/>
        <end position="92"/>
    </location>
</feature>
<gene>
    <name evidence="2" type="ORF">FHS40_008944</name>
</gene>